<sequence>MTIWDENTSCYQLKRFGSALNLNILFHILFLNGVYVEWLNEIALFLCVKAPTSQELYTIAHRVGCFFEWLGLLERGAKTAIRVGMRWMMIL</sequence>
<reference evidence="2" key="1">
    <citation type="submission" date="2012-11" db="EMBL/GenBank/DDBJ databases">
        <authorList>
            <person name="Singh A."/>
            <person name="Pinnaka A.K."/>
            <person name="Vaidya B."/>
        </authorList>
    </citation>
    <scope>NUCLEOTIDE SEQUENCE [LARGE SCALE GENOMIC DNA]</scope>
    <source>
        <strain evidence="2">AK23</strain>
    </source>
</reference>
<protein>
    <recommendedName>
        <fullName evidence="3">Transposase</fullName>
    </recommendedName>
</protein>
<comment type="caution">
    <text evidence="1">The sequence shown here is derived from an EMBL/GenBank/DDBJ whole genome shotgun (WGS) entry which is preliminary data.</text>
</comment>
<dbReference type="EMBL" id="AONB01000002">
    <property type="protein sequence ID" value="EXJ12470.1"/>
    <property type="molecule type" value="Genomic_DNA"/>
</dbReference>
<accession>W9VPV5</accession>
<dbReference type="Proteomes" id="UP000019464">
    <property type="component" value="Unassembled WGS sequence"/>
</dbReference>
<evidence type="ECO:0008006" key="3">
    <source>
        <dbReference type="Google" id="ProtNLM"/>
    </source>
</evidence>
<proteinExistence type="predicted"/>
<keyword evidence="2" id="KW-1185">Reference proteome</keyword>
<gene>
    <name evidence="1" type="ORF">D791_00715</name>
</gene>
<dbReference type="AlphaFoldDB" id="W9VPV5"/>
<dbReference type="OrthoDB" id="6979325at2"/>
<evidence type="ECO:0000313" key="2">
    <source>
        <dbReference type="Proteomes" id="UP000019464"/>
    </source>
</evidence>
<reference evidence="1 2" key="2">
    <citation type="journal article" date="2015" name="Syst. Appl. Microbiol.">
        <title>Nitrincola nitratireducens sp. nov. isolated from a haloalkaline crater lake.</title>
        <authorList>
            <person name="Singh A."/>
            <person name="Vaidya B."/>
            <person name="Tanuku N.R."/>
            <person name="Pinnaka A.K."/>
        </authorList>
    </citation>
    <scope>NUCLEOTIDE SEQUENCE [LARGE SCALE GENOMIC DNA]</scope>
    <source>
        <strain evidence="1 2">AK23</strain>
    </source>
</reference>
<evidence type="ECO:0000313" key="1">
    <source>
        <dbReference type="EMBL" id="EXJ12470.1"/>
    </source>
</evidence>
<name>W9VPV5_9GAMM</name>
<organism evidence="1 2">
    <name type="scientific">Nitrincola nitratireducens</name>
    <dbReference type="NCBI Taxonomy" id="1229521"/>
    <lineage>
        <taxon>Bacteria</taxon>
        <taxon>Pseudomonadati</taxon>
        <taxon>Pseudomonadota</taxon>
        <taxon>Gammaproteobacteria</taxon>
        <taxon>Oceanospirillales</taxon>
        <taxon>Oceanospirillaceae</taxon>
        <taxon>Nitrincola</taxon>
    </lineage>
</organism>